<keyword evidence="5" id="KW-1185">Reference proteome</keyword>
<dbReference type="GO" id="GO:0047617">
    <property type="term" value="F:fatty acyl-CoA hydrolase activity"/>
    <property type="evidence" value="ECO:0007669"/>
    <property type="project" value="TreeGrafter"/>
</dbReference>
<keyword evidence="2" id="KW-0378">Hydrolase</keyword>
<accession>A0A120IEM4</accession>
<dbReference type="NCBIfam" id="TIGR00051">
    <property type="entry name" value="YbgC/FadM family acyl-CoA thioesterase"/>
    <property type="match status" value="1"/>
</dbReference>
<evidence type="ECO:0000259" key="3">
    <source>
        <dbReference type="Pfam" id="PF03061"/>
    </source>
</evidence>
<gene>
    <name evidence="4" type="ORF">Lupro_13050</name>
</gene>
<dbReference type="PANTHER" id="PTHR31793:SF27">
    <property type="entry name" value="NOVEL THIOESTERASE SUPERFAMILY DOMAIN AND SAPOSIN A-TYPE DOMAIN CONTAINING PROTEIN (0610012H03RIK)"/>
    <property type="match status" value="1"/>
</dbReference>
<dbReference type="PANTHER" id="PTHR31793">
    <property type="entry name" value="4-HYDROXYBENZOYL-COA THIOESTERASE FAMILY MEMBER"/>
    <property type="match status" value="1"/>
</dbReference>
<name>A0A120IEM4_9FLAO</name>
<dbReference type="PATRIC" id="fig|1622118.3.peg.2676"/>
<dbReference type="InterPro" id="IPR050563">
    <property type="entry name" value="4-hydroxybenzoyl-CoA_TE"/>
</dbReference>
<dbReference type="CDD" id="cd00586">
    <property type="entry name" value="4HBT"/>
    <property type="match status" value="1"/>
</dbReference>
<dbReference type="Gene3D" id="3.10.129.10">
    <property type="entry name" value="Hotdog Thioesterase"/>
    <property type="match status" value="1"/>
</dbReference>
<dbReference type="SUPFAM" id="SSF54637">
    <property type="entry name" value="Thioesterase/thiol ester dehydrase-isomerase"/>
    <property type="match status" value="1"/>
</dbReference>
<comment type="similarity">
    <text evidence="1">Belongs to the 4-hydroxybenzoyl-CoA thioesterase family.</text>
</comment>
<dbReference type="EMBL" id="CP013355">
    <property type="protein sequence ID" value="AMC12131.1"/>
    <property type="molecule type" value="Genomic_DNA"/>
</dbReference>
<proteinExistence type="inferred from homology"/>
<evidence type="ECO:0000256" key="1">
    <source>
        <dbReference type="ARBA" id="ARBA00005953"/>
    </source>
</evidence>
<protein>
    <submittedName>
        <fullName evidence="4">Thioesterase</fullName>
    </submittedName>
</protein>
<dbReference type="OrthoDB" id="9800856at2"/>
<sequence>MISNIIQFRVRYGETDQMSYAYHGNYAQYFEMGRIEWLRKLGISYKKMEETGIMLPVISLNTNYIKPAKYDDLLTLKTTLVNKPLVKIKFEFEIYNENNELLTKANATLAFINSQTKKPTRAPEYLMKKLNEVKAEFF</sequence>
<evidence type="ECO:0000313" key="4">
    <source>
        <dbReference type="EMBL" id="AMC12131.1"/>
    </source>
</evidence>
<reference evidence="4 5" key="2">
    <citation type="journal article" date="2016" name="Int. J. Syst. Evol. Microbiol.">
        <title>Lutibacter profundi sp. nov., isolated from a deep-sea hydrothermal system on the Arctic Mid-Ocean Ridge and emended description of the genus Lutibacter.</title>
        <authorList>
            <person name="Le Moine Bauer S."/>
            <person name="Roalkvam I."/>
            <person name="Steen I.H."/>
            <person name="Dahle H."/>
        </authorList>
    </citation>
    <scope>NUCLEOTIDE SEQUENCE [LARGE SCALE GENOMIC DNA]</scope>
    <source>
        <strain evidence="4 5">LP1</strain>
    </source>
</reference>
<reference evidence="5" key="1">
    <citation type="submission" date="2015-12" db="EMBL/GenBank/DDBJ databases">
        <title>Complete genome sequence of Lutibacter profundus strain LP1.</title>
        <authorList>
            <person name="Wissuwa J."/>
            <person name="Le Moine Bauer S."/>
            <person name="Stokke R."/>
            <person name="Dahle H."/>
            <person name="Steen I.H."/>
        </authorList>
    </citation>
    <scope>NUCLEOTIDE SEQUENCE [LARGE SCALE GENOMIC DNA]</scope>
    <source>
        <strain evidence="5">LP1</strain>
    </source>
</reference>
<dbReference type="Proteomes" id="UP000059672">
    <property type="component" value="Chromosome"/>
</dbReference>
<organism evidence="4 5">
    <name type="scientific">Lutibacter profundi</name>
    <dbReference type="NCBI Taxonomy" id="1622118"/>
    <lineage>
        <taxon>Bacteria</taxon>
        <taxon>Pseudomonadati</taxon>
        <taxon>Bacteroidota</taxon>
        <taxon>Flavobacteriia</taxon>
        <taxon>Flavobacteriales</taxon>
        <taxon>Flavobacteriaceae</taxon>
        <taxon>Lutibacter</taxon>
    </lineage>
</organism>
<dbReference type="InterPro" id="IPR006683">
    <property type="entry name" value="Thioestr_dom"/>
</dbReference>
<feature type="domain" description="Thioesterase" evidence="3">
    <location>
        <begin position="20"/>
        <end position="101"/>
    </location>
</feature>
<dbReference type="PIRSF" id="PIRSF003230">
    <property type="entry name" value="YbgC"/>
    <property type="match status" value="1"/>
</dbReference>
<evidence type="ECO:0000313" key="5">
    <source>
        <dbReference type="Proteomes" id="UP000059672"/>
    </source>
</evidence>
<dbReference type="InterPro" id="IPR029069">
    <property type="entry name" value="HotDog_dom_sf"/>
</dbReference>
<dbReference type="Pfam" id="PF03061">
    <property type="entry name" value="4HBT"/>
    <property type="match status" value="1"/>
</dbReference>
<dbReference type="AlphaFoldDB" id="A0A120IEM4"/>
<dbReference type="RefSeq" id="WP_068211262.1">
    <property type="nucleotide sequence ID" value="NZ_CP013355.1"/>
</dbReference>
<evidence type="ECO:0000256" key="2">
    <source>
        <dbReference type="ARBA" id="ARBA00022801"/>
    </source>
</evidence>
<dbReference type="InterPro" id="IPR006684">
    <property type="entry name" value="YbgC/YbaW"/>
</dbReference>
<dbReference type="KEGG" id="lut:Lupro_13050"/>
<dbReference type="STRING" id="1622118.Lupro_13050"/>